<keyword evidence="8" id="KW-1185">Reference proteome</keyword>
<organism evidence="7 8">
    <name type="scientific">Streptomyces clavuligerus</name>
    <dbReference type="NCBI Taxonomy" id="1901"/>
    <lineage>
        <taxon>Bacteria</taxon>
        <taxon>Bacillati</taxon>
        <taxon>Actinomycetota</taxon>
        <taxon>Actinomycetes</taxon>
        <taxon>Kitasatosporales</taxon>
        <taxon>Streptomycetaceae</taxon>
        <taxon>Streptomyces</taxon>
    </lineage>
</organism>
<keyword evidence="3" id="KW-0804">Transcription</keyword>
<evidence type="ECO:0000256" key="3">
    <source>
        <dbReference type="ARBA" id="ARBA00023163"/>
    </source>
</evidence>
<dbReference type="InterPro" id="IPR009057">
    <property type="entry name" value="Homeodomain-like_sf"/>
</dbReference>
<feature type="DNA-binding region" description="H-T-H motif" evidence="4">
    <location>
        <begin position="101"/>
        <end position="120"/>
    </location>
</feature>
<dbReference type="Pfam" id="PF00440">
    <property type="entry name" value="TetR_N"/>
    <property type="match status" value="1"/>
</dbReference>
<feature type="domain" description="HTH tetR-type" evidence="6">
    <location>
        <begin position="78"/>
        <end position="138"/>
    </location>
</feature>
<keyword evidence="7" id="KW-0614">Plasmid</keyword>
<dbReference type="PANTHER" id="PTHR30055">
    <property type="entry name" value="HTH-TYPE TRANSCRIPTIONAL REGULATOR RUTR"/>
    <property type="match status" value="1"/>
</dbReference>
<keyword evidence="2 4" id="KW-0238">DNA-binding</keyword>
<evidence type="ECO:0000259" key="6">
    <source>
        <dbReference type="PROSITE" id="PS50977"/>
    </source>
</evidence>
<dbReference type="AlphaFoldDB" id="D5SK72"/>
<evidence type="ECO:0000256" key="5">
    <source>
        <dbReference type="SAM" id="MobiDB-lite"/>
    </source>
</evidence>
<reference evidence="7 8" key="1">
    <citation type="journal article" date="2010" name="Genome Biol. Evol.">
        <title>The sequence of a 1.8-mb bacterial linear plasmid reveals a rich evolutionary reservoir of secondary metabolic pathways.</title>
        <authorList>
            <person name="Medema M.H."/>
            <person name="Trefzer A."/>
            <person name="Kovalchuk A."/>
            <person name="van den Berg M."/>
            <person name="Mueller U."/>
            <person name="Heijne W."/>
            <person name="Wu L."/>
            <person name="Alam M.T."/>
            <person name="Ronning C.M."/>
            <person name="Nierman W.C."/>
            <person name="Bovenberg R.A.L."/>
            <person name="Breitling R."/>
            <person name="Takano E."/>
        </authorList>
    </citation>
    <scope>NUCLEOTIDE SEQUENCE [LARGE SCALE GENOMIC DNA]</scope>
    <source>
        <strain evidence="8">ATCC 27064 / DSM 738 / JCM 4710 / NBRC 13307 / NCIMB 12785 / NRRL 3585 / VKM Ac-602</strain>
        <plasmid evidence="7">pSCL4</plasmid>
    </source>
</reference>
<dbReference type="Gene3D" id="1.10.10.60">
    <property type="entry name" value="Homeodomain-like"/>
    <property type="match status" value="1"/>
</dbReference>
<dbReference type="Pfam" id="PF02909">
    <property type="entry name" value="TetR_C_1"/>
    <property type="match status" value="1"/>
</dbReference>
<evidence type="ECO:0000256" key="4">
    <source>
        <dbReference type="PROSITE-ProRule" id="PRU00335"/>
    </source>
</evidence>
<evidence type="ECO:0000256" key="1">
    <source>
        <dbReference type="ARBA" id="ARBA00023015"/>
    </source>
</evidence>
<dbReference type="GO" id="GO:0045892">
    <property type="term" value="P:negative regulation of DNA-templated transcription"/>
    <property type="evidence" value="ECO:0007669"/>
    <property type="project" value="InterPro"/>
</dbReference>
<accession>D5SK72</accession>
<dbReference type="Gene3D" id="1.10.357.10">
    <property type="entry name" value="Tetracycline Repressor, domain 2"/>
    <property type="match status" value="1"/>
</dbReference>
<dbReference type="SUPFAM" id="SSF46689">
    <property type="entry name" value="Homeodomain-like"/>
    <property type="match status" value="1"/>
</dbReference>
<feature type="region of interest" description="Disordered" evidence="5">
    <location>
        <begin position="17"/>
        <end position="45"/>
    </location>
</feature>
<gene>
    <name evidence="7" type="ORF">SCLAV_p0829</name>
</gene>
<evidence type="ECO:0000256" key="2">
    <source>
        <dbReference type="ARBA" id="ARBA00023125"/>
    </source>
</evidence>
<name>D5SK72_STRCL</name>
<dbReference type="GO" id="GO:0000976">
    <property type="term" value="F:transcription cis-regulatory region binding"/>
    <property type="evidence" value="ECO:0007669"/>
    <property type="project" value="TreeGrafter"/>
</dbReference>
<evidence type="ECO:0000313" key="7">
    <source>
        <dbReference type="EMBL" id="EFG04315.2"/>
    </source>
</evidence>
<dbReference type="eggNOG" id="COG1309">
    <property type="taxonomic scope" value="Bacteria"/>
</dbReference>
<dbReference type="PANTHER" id="PTHR30055:SF151">
    <property type="entry name" value="TRANSCRIPTIONAL REGULATORY PROTEIN"/>
    <property type="match status" value="1"/>
</dbReference>
<dbReference type="InterPro" id="IPR001647">
    <property type="entry name" value="HTH_TetR"/>
</dbReference>
<dbReference type="PROSITE" id="PS50977">
    <property type="entry name" value="HTH_TETR_2"/>
    <property type="match status" value="1"/>
</dbReference>
<feature type="region of interest" description="Disordered" evidence="5">
    <location>
        <begin position="316"/>
        <end position="343"/>
    </location>
</feature>
<protein>
    <submittedName>
        <fullName evidence="7">Transcriptional regulator</fullName>
    </submittedName>
</protein>
<sequence length="343" mass="35938">MPYALLRKTYALLGWSSSGRRGRSGGGSDRTRHGPQGTAGRRANVMVGESDGGGTWLPASVEAAWGLRERPAKGPRPGLSIDRIVASAVAVASAEGLGAVSMGRVAKELGVSTMSLYRYVAAKDELYVLMQEAAVGAPPPPPPPGTGWRQALLEWATAQRAAVRRHPWVLRLPIVGPPATPNSVAWWEQGLAALEETPLDDGERISVIMMIAGFVRHEATTEADLHEAITSSGLGPDEVMSRYIRTLKRLADPERFPSVARVLGSGVMTVAGPPDFDFTFGMARILDGVEALIRAYEEDGAPVADPVAGPVTHPMAGPVADGNGPATEGTGPSAAEGCPERGA</sequence>
<dbReference type="InterPro" id="IPR004111">
    <property type="entry name" value="Repressor_TetR_C"/>
</dbReference>
<geneLocation type="plasmid" evidence="7 8">
    <name>pSCL4</name>
</geneLocation>
<dbReference type="SUPFAM" id="SSF48498">
    <property type="entry name" value="Tetracyclin repressor-like, C-terminal domain"/>
    <property type="match status" value="1"/>
</dbReference>
<keyword evidence="1" id="KW-0805">Transcription regulation</keyword>
<dbReference type="InterPro" id="IPR050109">
    <property type="entry name" value="HTH-type_TetR-like_transc_reg"/>
</dbReference>
<proteinExistence type="predicted"/>
<dbReference type="EMBL" id="CM000914">
    <property type="protein sequence ID" value="EFG04315.2"/>
    <property type="molecule type" value="Genomic_DNA"/>
</dbReference>
<dbReference type="Proteomes" id="UP000002357">
    <property type="component" value="Plasmid pSCL4"/>
</dbReference>
<dbReference type="InterPro" id="IPR036271">
    <property type="entry name" value="Tet_transcr_reg_TetR-rel_C_sf"/>
</dbReference>
<dbReference type="GO" id="GO:0003700">
    <property type="term" value="F:DNA-binding transcription factor activity"/>
    <property type="evidence" value="ECO:0007669"/>
    <property type="project" value="TreeGrafter"/>
</dbReference>
<evidence type="ECO:0000313" key="8">
    <source>
        <dbReference type="Proteomes" id="UP000002357"/>
    </source>
</evidence>